<dbReference type="CDD" id="cd14262">
    <property type="entry name" value="VirB5_like"/>
    <property type="match status" value="1"/>
</dbReference>
<dbReference type="RefSeq" id="WP_013149461.1">
    <property type="nucleotide sequence ID" value="NZ_KX881941.1"/>
</dbReference>
<keyword evidence="2" id="KW-0614">Plasmid</keyword>
<dbReference type="InterPro" id="IPR023220">
    <property type="entry name" value="T4SS_VirB5-domain"/>
</dbReference>
<evidence type="ECO:0000313" key="2">
    <source>
        <dbReference type="EMBL" id="AHX99981.1"/>
    </source>
</evidence>
<feature type="coiled-coil region" evidence="1">
    <location>
        <begin position="51"/>
        <end position="85"/>
    </location>
</feature>
<proteinExistence type="predicted"/>
<dbReference type="InterPro" id="IPR014158">
    <property type="entry name" value="T4SS_VirB5"/>
</dbReference>
<geneLocation type="plasmid" evidence="2">
    <name>pOW16C2</name>
</geneLocation>
<sequence length="254" mass="27802">MAQRILAPDGLTTRQNTMKKTLTAVLLTTGLILGGAQSASAGIIVTNPTELAKQVEQLQQMAQQLEQLKSQLQTQKNMYESMAKTTNLGDLLGTSTSTLANNLPDNWKEIYSDAMNSSSSVTPSVNSMMGQFNAEVDDMTPSEAITYMNKKLAEKGAYDRVMAEKAYNNQMQELTDMQELTEQIKTTPDLKSIADLQARIQTSQGAIQGEQAKLNLMNMLQQSQDKLLRAQKERATHNFVFGTGGDVTASPSIN</sequence>
<dbReference type="Pfam" id="PF07996">
    <property type="entry name" value="T4SS"/>
    <property type="match status" value="1"/>
</dbReference>
<evidence type="ECO:0000256" key="1">
    <source>
        <dbReference type="SAM" id="Coils"/>
    </source>
</evidence>
<accession>A0A023UEI3</accession>
<name>A0A023UEI3_KLEPN</name>
<keyword evidence="1" id="KW-0175">Coiled coil</keyword>
<dbReference type="EMBL" id="KF977034">
    <property type="protein sequence ID" value="AHX99981.1"/>
    <property type="molecule type" value="Genomic_DNA"/>
</dbReference>
<dbReference type="SUPFAM" id="SSF101082">
    <property type="entry name" value="Typo IV secretion system protein TraC"/>
    <property type="match status" value="1"/>
</dbReference>
<dbReference type="Gene3D" id="1.20.58.430">
    <property type="entry name" value="Type IV secretion system, VirB5-domain"/>
    <property type="match status" value="1"/>
</dbReference>
<protein>
    <submittedName>
        <fullName evidence="2">TraC</fullName>
    </submittedName>
</protein>
<organism evidence="2">
    <name type="scientific">Klebsiella pneumoniae subsp. pneumoniae</name>
    <dbReference type="NCBI Taxonomy" id="72407"/>
    <lineage>
        <taxon>Bacteria</taxon>
        <taxon>Pseudomonadati</taxon>
        <taxon>Pseudomonadota</taxon>
        <taxon>Gammaproteobacteria</taxon>
        <taxon>Enterobacterales</taxon>
        <taxon>Enterobacteriaceae</taxon>
        <taxon>Klebsiella/Raoultella group</taxon>
        <taxon>Klebsiella</taxon>
        <taxon>Klebsiella pneumoniae complex</taxon>
    </lineage>
</organism>
<dbReference type="AlphaFoldDB" id="A0A023UEI3"/>
<reference evidence="2" key="1">
    <citation type="submission" date="2013-12" db="EMBL/GenBank/DDBJ databases">
        <title>A novel Tn3-like transposon harbouring blaVIM-1 in Klebsiella pneumoniae spp. pneumoniae isolated from river water.</title>
        <authorList>
            <person name="Zurfluh K."/>
            <person name="Power K.A."/>
            <person name="Klumpp J."/>
            <person name="Fanning S."/>
            <person name="Stephan R."/>
        </authorList>
    </citation>
    <scope>NUCLEOTIDE SEQUENCE</scope>
    <source>
        <strain evidence="2">OW16C2</strain>
        <plasmid evidence="2">pOW16C2</plasmid>
    </source>
</reference>